<comment type="similarity">
    <text evidence="4">Belongs to the complex I LYR family. SDHAF1 subfamily.</text>
</comment>
<feature type="compositionally biased region" description="Low complexity" evidence="5">
    <location>
        <begin position="717"/>
        <end position="730"/>
    </location>
</feature>
<reference evidence="7 8" key="2">
    <citation type="journal article" date="2017" name="Sci. Rep.">
        <title>Ant-infecting Ophiocordyceps genomes reveal a high diversity of potential behavioral manipulation genes and a possible major role for enterotoxins.</title>
        <authorList>
            <person name="de Bekker C."/>
            <person name="Ohm R.A."/>
            <person name="Evans H.C."/>
            <person name="Brachmann A."/>
            <person name="Hughes D.P."/>
        </authorList>
    </citation>
    <scope>NUCLEOTIDE SEQUENCE [LARGE SCALE GENOMIC DNA]</scope>
    <source>
        <strain evidence="7 8">SC16a</strain>
    </source>
</reference>
<evidence type="ECO:0000313" key="8">
    <source>
        <dbReference type="Proteomes" id="UP000037136"/>
    </source>
</evidence>
<keyword evidence="3" id="KW-0143">Chaperone</keyword>
<reference evidence="7 8" key="1">
    <citation type="journal article" date="2015" name="BMC Genomics">
        <title>Gene expression during zombie ant biting behavior reflects the complexity underlying fungal parasitic behavioral manipulation.</title>
        <authorList>
            <person name="de Bekker C."/>
            <person name="Ohm R.A."/>
            <person name="Loreto R.G."/>
            <person name="Sebastian A."/>
            <person name="Albert I."/>
            <person name="Merrow M."/>
            <person name="Brachmann A."/>
            <person name="Hughes D.P."/>
        </authorList>
    </citation>
    <scope>NUCLEOTIDE SEQUENCE [LARGE SCALE GENOMIC DNA]</scope>
    <source>
        <strain evidence="7 8">SC16a</strain>
    </source>
</reference>
<evidence type="ECO:0000256" key="1">
    <source>
        <dbReference type="ARBA" id="ARBA00004305"/>
    </source>
</evidence>
<feature type="compositionally biased region" description="Basic and acidic residues" evidence="5">
    <location>
        <begin position="360"/>
        <end position="371"/>
    </location>
</feature>
<feature type="compositionally biased region" description="Low complexity" evidence="5">
    <location>
        <begin position="180"/>
        <end position="191"/>
    </location>
</feature>
<dbReference type="CDD" id="cd20268">
    <property type="entry name" value="Complex1_LYR_SDHAF1_LYRM8"/>
    <property type="match status" value="1"/>
</dbReference>
<dbReference type="InterPro" id="IPR008011">
    <property type="entry name" value="Complex1_LYR_dom"/>
</dbReference>
<feature type="compositionally biased region" description="Polar residues" evidence="5">
    <location>
        <begin position="767"/>
        <end position="778"/>
    </location>
</feature>
<feature type="compositionally biased region" description="Polar residues" evidence="5">
    <location>
        <begin position="238"/>
        <end position="253"/>
    </location>
</feature>
<dbReference type="GO" id="GO:0005759">
    <property type="term" value="C:mitochondrial matrix"/>
    <property type="evidence" value="ECO:0007669"/>
    <property type="project" value="UniProtKB-SubCell"/>
</dbReference>
<protein>
    <recommendedName>
        <fullName evidence="6">Complex 1 LYR protein domain-containing protein</fullName>
    </recommendedName>
</protein>
<evidence type="ECO:0000259" key="6">
    <source>
        <dbReference type="Pfam" id="PF05347"/>
    </source>
</evidence>
<feature type="region of interest" description="Disordered" evidence="5">
    <location>
        <begin position="714"/>
        <end position="781"/>
    </location>
</feature>
<name>A0A2A9PAJ6_OPHUN</name>
<feature type="region of interest" description="Disordered" evidence="5">
    <location>
        <begin position="385"/>
        <end position="405"/>
    </location>
</feature>
<dbReference type="EMBL" id="LAZP02000347">
    <property type="protein sequence ID" value="PFH57942.1"/>
    <property type="molecule type" value="Genomic_DNA"/>
</dbReference>
<feature type="domain" description="Complex 1 LYR protein" evidence="6">
    <location>
        <begin position="9"/>
        <end position="67"/>
    </location>
</feature>
<sequence>MRLSGLQKDVLCLYRQCLRASRRKPEDTRSHFESFVRAEFTRHMSIDKRDFDTIEFLLRKGRRQLQVYAAPDIKDLFQFLAPQLAAVCFPRRRSPPVSPPKHDASGPLMISQFKSTLSCHYSVTNIKMATLASIPEASTLLPNTHDSRPLQRTASFERIRPRSRVLILSRRPTRVRNPARRAPVAAAPRQASGQRHPPAEVSCRASSHLEASDVTPGDAPKAPQRSHSRPPYHRFDSASPTDQALETSVSSVDLDSFPLPPSHRGLAKRSSPNPQAGPNRDGAISPTRDGPFSSARRCFGEVAADVARASKHSSIDSTLVEAISRTIAQQFRLLSVAKYADRELIHPSRSSFSPSFAHASRPEKPRRRDSLDRFTADLYKYAYNTGPRDEAEQSSPDPPRSGESLHTVSALMPFRPEFRAAGLAVTSKDQAERSPGYLSRAYASLRSRQLLSKAPRNRNLHASQIDGPGEVPSSSTNTEISFAPSQADEWRSALIEEVPVRKKKRGKKAKRQRKSCFPCFRGKEKPAADGDWAHFREAPEKPAADRHAAWESRPTRPRLPPILQTAETRPSRFDSVPRSPKHVSIPQPMIKRKDINALPKSVARPRGQATKDKQPTTLPTNLAPFKTQSGAFPRRDGDKRRKPGSRREPVILSSKTDRQASGRETGRVPSKAKAGDMPEEDHGHALSALPSTWFRQDGPIPDLEEELEKTARLVANTKPSATSRRPTTSTRRQKQPTLRYDPNHMGICCRSSRGLPSRATAPPNIPMRTSSVKGSVSSDADDEGIKDGDVLRGLHVAASAACDQEVDAFVRDQTGLRIRRFLADLMTLEAFGHPLPGEGSEQRAWRRRAEMRPLKRRVRRSRELSGVAGGFI</sequence>
<feature type="compositionally biased region" description="Basic and acidic residues" evidence="5">
    <location>
        <begin position="673"/>
        <end position="684"/>
    </location>
</feature>
<keyword evidence="8" id="KW-1185">Reference proteome</keyword>
<dbReference type="Proteomes" id="UP000037136">
    <property type="component" value="Unassembled WGS sequence"/>
</dbReference>
<feature type="compositionally biased region" description="Basic and acidic residues" evidence="5">
    <location>
        <begin position="538"/>
        <end position="554"/>
    </location>
</feature>
<dbReference type="AlphaFoldDB" id="A0A2A9PAJ6"/>
<evidence type="ECO:0000256" key="3">
    <source>
        <dbReference type="ARBA" id="ARBA00023186"/>
    </source>
</evidence>
<feature type="region of interest" description="Disordered" evidence="5">
    <location>
        <begin position="350"/>
        <end position="371"/>
    </location>
</feature>
<dbReference type="InterPro" id="IPR045295">
    <property type="entry name" value="Complex1_LYR_SDHAF1_LYRM8"/>
</dbReference>
<dbReference type="OrthoDB" id="273010at2759"/>
<feature type="region of interest" description="Disordered" evidence="5">
    <location>
        <begin position="453"/>
        <end position="479"/>
    </location>
</feature>
<evidence type="ECO:0000256" key="4">
    <source>
        <dbReference type="ARBA" id="ARBA00025715"/>
    </source>
</evidence>
<feature type="compositionally biased region" description="Basic and acidic residues" evidence="5">
    <location>
        <begin position="633"/>
        <end position="666"/>
    </location>
</feature>
<accession>A0A2A9PAJ6</accession>
<proteinExistence type="inferred from homology"/>
<dbReference type="STRING" id="268505.A0A2A9PAJ6"/>
<evidence type="ECO:0000256" key="2">
    <source>
        <dbReference type="ARBA" id="ARBA00023128"/>
    </source>
</evidence>
<comment type="subcellular location">
    <subcellularLocation>
        <location evidence="1">Mitochondrion matrix</location>
    </subcellularLocation>
</comment>
<comment type="caution">
    <text evidence="7">The sequence shown here is derived from an EMBL/GenBank/DDBJ whole genome shotgun (WGS) entry which is preliminary data.</text>
</comment>
<dbReference type="GO" id="GO:0034553">
    <property type="term" value="P:mitochondrial respiratory chain complex II assembly"/>
    <property type="evidence" value="ECO:0007669"/>
    <property type="project" value="InterPro"/>
</dbReference>
<evidence type="ECO:0000313" key="7">
    <source>
        <dbReference type="EMBL" id="PFH57942.1"/>
    </source>
</evidence>
<dbReference type="PANTHER" id="PTHR13675:SF1">
    <property type="entry name" value="SUCCINATE DEHYDROGENASE ASSEMBLY FACTOR 1, MITOCHONDRIAL"/>
    <property type="match status" value="1"/>
</dbReference>
<keyword evidence="2" id="KW-0496">Mitochondrion</keyword>
<evidence type="ECO:0000256" key="5">
    <source>
        <dbReference type="SAM" id="MobiDB-lite"/>
    </source>
</evidence>
<feature type="compositionally biased region" description="Polar residues" evidence="5">
    <location>
        <begin position="615"/>
        <end position="630"/>
    </location>
</feature>
<feature type="region of interest" description="Disordered" evidence="5">
    <location>
        <begin position="538"/>
        <end position="699"/>
    </location>
</feature>
<organism evidence="7 8">
    <name type="scientific">Ophiocordyceps unilateralis</name>
    <name type="common">Zombie-ant fungus</name>
    <name type="synonym">Torrubia unilateralis</name>
    <dbReference type="NCBI Taxonomy" id="268505"/>
    <lineage>
        <taxon>Eukaryota</taxon>
        <taxon>Fungi</taxon>
        <taxon>Dikarya</taxon>
        <taxon>Ascomycota</taxon>
        <taxon>Pezizomycotina</taxon>
        <taxon>Sordariomycetes</taxon>
        <taxon>Hypocreomycetidae</taxon>
        <taxon>Hypocreales</taxon>
        <taxon>Ophiocordycipitaceae</taxon>
        <taxon>Ophiocordyceps</taxon>
    </lineage>
</organism>
<dbReference type="Pfam" id="PF05347">
    <property type="entry name" value="Complex1_LYR"/>
    <property type="match status" value="1"/>
</dbReference>
<gene>
    <name evidence="7" type="ORF">XA68_14350</name>
</gene>
<dbReference type="PANTHER" id="PTHR13675">
    <property type="entry name" value="LYR MOTIF-CONTAINING PROTEIN 2"/>
    <property type="match status" value="1"/>
</dbReference>
<feature type="region of interest" description="Disordered" evidence="5">
    <location>
        <begin position="167"/>
        <end position="292"/>
    </location>
</feature>